<gene>
    <name evidence="2" type="ORF">BTJ68_05594</name>
</gene>
<evidence type="ECO:0000313" key="2">
    <source>
        <dbReference type="EMBL" id="OTA34882.1"/>
    </source>
</evidence>
<dbReference type="OrthoDB" id="5328412at2759"/>
<dbReference type="InterPro" id="IPR011990">
    <property type="entry name" value="TPR-like_helical_dom_sf"/>
</dbReference>
<feature type="compositionally biased region" description="Polar residues" evidence="1">
    <location>
        <begin position="193"/>
        <end position="204"/>
    </location>
</feature>
<protein>
    <submittedName>
        <fullName evidence="2">Uncharacterized protein</fullName>
    </submittedName>
</protein>
<dbReference type="Gene3D" id="1.25.40.10">
    <property type="entry name" value="Tetratricopeptide repeat domain"/>
    <property type="match status" value="1"/>
</dbReference>
<dbReference type="VEuPathDB" id="FungiDB:BTJ68_05594"/>
<feature type="region of interest" description="Disordered" evidence="1">
    <location>
        <begin position="1"/>
        <end position="45"/>
    </location>
</feature>
<evidence type="ECO:0000313" key="3">
    <source>
        <dbReference type="Proteomes" id="UP000194280"/>
    </source>
</evidence>
<sequence length="499" mass="54408">MAKPKQLTKSPKKPKAKAAEPETADDFQEAADLEEETGGKWRAGDPAKAGRAFVRALEVYDKGLQKHTQNFDLAYNKARLELEITQQPSLVAHIGFPLEDLLQQTLDSHRYALRLNEENPDVLFNTSQVLTSLAEALSEDGDPETPVSLLEEALELLSACLSRQEMLLEQQQAANEDSQESGGVRLDGAEPTQAANSTTESNDAGQYATVESAVGANDLLDTANATLSALTILVSLVDPGSLQTFGNMAQAMTEKKAPTYIGLLPEDARDSARFTLALARANFVAAFADAQYNAFLIEANDYIERLQAFDIPAKDANATALGSEAEARTELATSVMARYEDSADLPHEVCWKQLSTSQELYAKATKLDNTPQLYLSRADVEMLRHRIASLTTVKISDAIRKSAPTLVQNAQTFYKGAVRLAAGNSEHAELKTKAQQRLFIASQMRKLLYGAEIPDDVAQLVNLKKAQGAMHEVLMELIEEGMLESGQAEELAMRIMTGS</sequence>
<dbReference type="InParanoid" id="A0A1Z5TFT9"/>
<feature type="compositionally biased region" description="Acidic residues" evidence="1">
    <location>
        <begin position="22"/>
        <end position="36"/>
    </location>
</feature>
<proteinExistence type="predicted"/>
<feature type="region of interest" description="Disordered" evidence="1">
    <location>
        <begin position="170"/>
        <end position="204"/>
    </location>
</feature>
<keyword evidence="3" id="KW-1185">Reference proteome</keyword>
<dbReference type="AlphaFoldDB" id="A0A1Z5TFT9"/>
<comment type="caution">
    <text evidence="2">The sequence shown here is derived from an EMBL/GenBank/DDBJ whole genome shotgun (WGS) entry which is preliminary data.</text>
</comment>
<reference evidence="2 3" key="1">
    <citation type="submission" date="2017-01" db="EMBL/GenBank/DDBJ databases">
        <title>The recent genome duplication of the halophilic yeast Hortaea werneckii: insights from long-read sequencing.</title>
        <authorList>
            <person name="Sinha S."/>
            <person name="Flibotte S."/>
            <person name="Neira M."/>
            <person name="Lenassi M."/>
            <person name="Gostincar C."/>
            <person name="Stajich J.E."/>
            <person name="Nislow C.E."/>
        </authorList>
    </citation>
    <scope>NUCLEOTIDE SEQUENCE [LARGE SCALE GENOMIC DNA]</scope>
    <source>
        <strain evidence="2 3">EXF-2000</strain>
    </source>
</reference>
<evidence type="ECO:0000256" key="1">
    <source>
        <dbReference type="SAM" id="MobiDB-lite"/>
    </source>
</evidence>
<dbReference type="Proteomes" id="UP000194280">
    <property type="component" value="Unassembled WGS sequence"/>
</dbReference>
<name>A0A1Z5TFT9_HORWE</name>
<dbReference type="EMBL" id="MUNK01000052">
    <property type="protein sequence ID" value="OTA34882.1"/>
    <property type="molecule type" value="Genomic_DNA"/>
</dbReference>
<organism evidence="2 3">
    <name type="scientific">Hortaea werneckii EXF-2000</name>
    <dbReference type="NCBI Taxonomy" id="1157616"/>
    <lineage>
        <taxon>Eukaryota</taxon>
        <taxon>Fungi</taxon>
        <taxon>Dikarya</taxon>
        <taxon>Ascomycota</taxon>
        <taxon>Pezizomycotina</taxon>
        <taxon>Dothideomycetes</taxon>
        <taxon>Dothideomycetidae</taxon>
        <taxon>Mycosphaerellales</taxon>
        <taxon>Teratosphaeriaceae</taxon>
        <taxon>Hortaea</taxon>
    </lineage>
</organism>
<accession>A0A1Z5TFT9</accession>